<keyword evidence="2" id="KW-1185">Reference proteome</keyword>
<dbReference type="EMBL" id="JAJJMA010332133">
    <property type="protein sequence ID" value="MCL7050827.1"/>
    <property type="molecule type" value="Genomic_DNA"/>
</dbReference>
<evidence type="ECO:0000313" key="2">
    <source>
        <dbReference type="Proteomes" id="UP001177140"/>
    </source>
</evidence>
<dbReference type="AlphaFoldDB" id="A0AA41W0C8"/>
<proteinExistence type="predicted"/>
<dbReference type="Gene3D" id="3.30.200.20">
    <property type="entry name" value="Phosphorylase Kinase, domain 1"/>
    <property type="match status" value="1"/>
</dbReference>
<protein>
    <submittedName>
        <fullName evidence="1">Uncharacterized protein</fullName>
    </submittedName>
</protein>
<dbReference type="InterPro" id="IPR011009">
    <property type="entry name" value="Kinase-like_dom_sf"/>
</dbReference>
<sequence length="84" mass="9374">MIRDMTRAGISPASRADRVELEQAEFQFSVANVRVFESRDLIVATDKFNPGRLLGEGRLGRVYKGILEDGQVRAVVTYSKCSPK</sequence>
<dbReference type="SUPFAM" id="SSF56112">
    <property type="entry name" value="Protein kinase-like (PK-like)"/>
    <property type="match status" value="1"/>
</dbReference>
<reference evidence="1" key="1">
    <citation type="submission" date="2022-03" db="EMBL/GenBank/DDBJ databases">
        <title>A functionally conserved STORR gene fusion in Papaver species that diverged 16.8 million years ago.</title>
        <authorList>
            <person name="Catania T."/>
        </authorList>
    </citation>
    <scope>NUCLEOTIDE SEQUENCE</scope>
    <source>
        <strain evidence="1">S-191538</strain>
    </source>
</reference>
<comment type="caution">
    <text evidence="1">The sequence shown here is derived from an EMBL/GenBank/DDBJ whole genome shotgun (WGS) entry which is preliminary data.</text>
</comment>
<dbReference type="Proteomes" id="UP001177140">
    <property type="component" value="Unassembled WGS sequence"/>
</dbReference>
<organism evidence="1 2">
    <name type="scientific">Papaver nudicaule</name>
    <name type="common">Iceland poppy</name>
    <dbReference type="NCBI Taxonomy" id="74823"/>
    <lineage>
        <taxon>Eukaryota</taxon>
        <taxon>Viridiplantae</taxon>
        <taxon>Streptophyta</taxon>
        <taxon>Embryophyta</taxon>
        <taxon>Tracheophyta</taxon>
        <taxon>Spermatophyta</taxon>
        <taxon>Magnoliopsida</taxon>
        <taxon>Ranunculales</taxon>
        <taxon>Papaveraceae</taxon>
        <taxon>Papaveroideae</taxon>
        <taxon>Papaver</taxon>
    </lineage>
</organism>
<accession>A0AA41W0C8</accession>
<gene>
    <name evidence="1" type="ORF">MKW94_024803</name>
</gene>
<evidence type="ECO:0000313" key="1">
    <source>
        <dbReference type="EMBL" id="MCL7050827.1"/>
    </source>
</evidence>
<name>A0AA41W0C8_PAPNU</name>